<dbReference type="GO" id="GO:0016020">
    <property type="term" value="C:membrane"/>
    <property type="evidence" value="ECO:0007669"/>
    <property type="project" value="InterPro"/>
</dbReference>
<evidence type="ECO:0000259" key="5">
    <source>
        <dbReference type="Pfam" id="PF07730"/>
    </source>
</evidence>
<keyword evidence="4" id="KW-1133">Transmembrane helix</keyword>
<name>A0A7W7SBC8_9ACTN</name>
<dbReference type="Proteomes" id="UP000573327">
    <property type="component" value="Unassembled WGS sequence"/>
</dbReference>
<dbReference type="InterPro" id="IPR011712">
    <property type="entry name" value="Sig_transdc_His_kin_sub3_dim/P"/>
</dbReference>
<evidence type="ECO:0000256" key="4">
    <source>
        <dbReference type="SAM" id="Phobius"/>
    </source>
</evidence>
<organism evidence="6 7">
    <name type="scientific">Kitasatospora gansuensis</name>
    <dbReference type="NCBI Taxonomy" id="258050"/>
    <lineage>
        <taxon>Bacteria</taxon>
        <taxon>Bacillati</taxon>
        <taxon>Actinomycetota</taxon>
        <taxon>Actinomycetes</taxon>
        <taxon>Kitasatosporales</taxon>
        <taxon>Streptomycetaceae</taxon>
        <taxon>Kitasatospora</taxon>
    </lineage>
</organism>
<evidence type="ECO:0000313" key="7">
    <source>
        <dbReference type="Proteomes" id="UP000573327"/>
    </source>
</evidence>
<dbReference type="GO" id="GO:0046983">
    <property type="term" value="F:protein dimerization activity"/>
    <property type="evidence" value="ECO:0007669"/>
    <property type="project" value="InterPro"/>
</dbReference>
<feature type="domain" description="Signal transduction histidine kinase subgroup 3 dimerisation and phosphoacceptor" evidence="5">
    <location>
        <begin position="208"/>
        <end position="275"/>
    </location>
</feature>
<reference evidence="6 7" key="1">
    <citation type="submission" date="2020-08" db="EMBL/GenBank/DDBJ databases">
        <title>Sequencing the genomes of 1000 actinobacteria strains.</title>
        <authorList>
            <person name="Klenk H.-P."/>
        </authorList>
    </citation>
    <scope>NUCLEOTIDE SEQUENCE [LARGE SCALE GENOMIC DNA]</scope>
    <source>
        <strain evidence="6 7">DSM 44786</strain>
    </source>
</reference>
<feature type="transmembrane region" description="Helical" evidence="4">
    <location>
        <begin position="140"/>
        <end position="159"/>
    </location>
</feature>
<dbReference type="GO" id="GO:0000155">
    <property type="term" value="F:phosphorelay sensor kinase activity"/>
    <property type="evidence" value="ECO:0007669"/>
    <property type="project" value="InterPro"/>
</dbReference>
<dbReference type="CDD" id="cd16917">
    <property type="entry name" value="HATPase_UhpB-NarQ-NarX-like"/>
    <property type="match status" value="1"/>
</dbReference>
<feature type="transmembrane region" description="Helical" evidence="4">
    <location>
        <begin position="65"/>
        <end position="88"/>
    </location>
</feature>
<keyword evidence="2 6" id="KW-0418">Kinase</keyword>
<gene>
    <name evidence="6" type="ORF">F4556_002667</name>
</gene>
<accession>A0A7W7SBC8</accession>
<dbReference type="Gene3D" id="3.30.565.10">
    <property type="entry name" value="Histidine kinase-like ATPase, C-terminal domain"/>
    <property type="match status" value="1"/>
</dbReference>
<dbReference type="InterPro" id="IPR050482">
    <property type="entry name" value="Sensor_HK_TwoCompSys"/>
</dbReference>
<evidence type="ECO:0000313" key="6">
    <source>
        <dbReference type="EMBL" id="MBB4947132.1"/>
    </source>
</evidence>
<dbReference type="PANTHER" id="PTHR24421">
    <property type="entry name" value="NITRATE/NITRITE SENSOR PROTEIN NARX-RELATED"/>
    <property type="match status" value="1"/>
</dbReference>
<dbReference type="Gene3D" id="1.20.5.1930">
    <property type="match status" value="1"/>
</dbReference>
<dbReference type="EMBL" id="JACHJR010000001">
    <property type="protein sequence ID" value="MBB4947132.1"/>
    <property type="molecule type" value="Genomic_DNA"/>
</dbReference>
<evidence type="ECO:0000256" key="3">
    <source>
        <dbReference type="ARBA" id="ARBA00023012"/>
    </source>
</evidence>
<dbReference type="EC" id="2.7.13.3" evidence="6"/>
<proteinExistence type="predicted"/>
<evidence type="ECO:0000256" key="1">
    <source>
        <dbReference type="ARBA" id="ARBA00022679"/>
    </source>
</evidence>
<dbReference type="SUPFAM" id="SSF55874">
    <property type="entry name" value="ATPase domain of HSP90 chaperone/DNA topoisomerase II/histidine kinase"/>
    <property type="match status" value="1"/>
</dbReference>
<sequence>MSKFLPARFRPTGTGAGGATESFAVVPGARVENARQLVVKLAWMLLWMVYLFYPVEDLLGDEHTLAGKIVGWVALSLFLFAYLGMVAVRSMASPHWHGGLVVAGVMLLLALSTSLTFGVPWLVLFTYTSVCVGAVLPPRLGLIGVAGITALALLVGLLIHTERDTMAAIVLPCFLSGLAMNGLQRLISTMRELREARATVAHLAASEERLRLARDLHDLLGHSLSLITIKAQLAGRLLDQDKGEAGRAQVDDIEQVARQALTDVREAIGGFRRPTLAVELAAARSALTAAQITVEADPAIADPQPDLAAPEAAALAWALREAVTNVVRHGQGATRCGIGLDRTWEEDGSRFAVLEVSDNGRGPGKSPAGNGLSGLQERLALVGGRLDTGPGVRGKGFRLRALVPVSAVADSVPE</sequence>
<keyword evidence="7" id="KW-1185">Reference proteome</keyword>
<dbReference type="InterPro" id="IPR036890">
    <property type="entry name" value="HATPase_C_sf"/>
</dbReference>
<feature type="transmembrane region" description="Helical" evidence="4">
    <location>
        <begin position="100"/>
        <end position="128"/>
    </location>
</feature>
<keyword evidence="3" id="KW-0902">Two-component regulatory system</keyword>
<dbReference type="PANTHER" id="PTHR24421:SF63">
    <property type="entry name" value="SENSOR HISTIDINE KINASE DESK"/>
    <property type="match status" value="1"/>
</dbReference>
<protein>
    <submittedName>
        <fullName evidence="6">Two-component system sensor histidine kinase DesK</fullName>
        <ecNumber evidence="6">2.7.13.3</ecNumber>
    </submittedName>
</protein>
<dbReference type="RefSeq" id="WP_184914663.1">
    <property type="nucleotide sequence ID" value="NZ_JACHJR010000001.1"/>
</dbReference>
<feature type="transmembrane region" description="Helical" evidence="4">
    <location>
        <begin position="37"/>
        <end position="53"/>
    </location>
</feature>
<dbReference type="AlphaFoldDB" id="A0A7W7SBC8"/>
<keyword evidence="1 6" id="KW-0808">Transferase</keyword>
<keyword evidence="4" id="KW-0472">Membrane</keyword>
<feature type="transmembrane region" description="Helical" evidence="4">
    <location>
        <begin position="166"/>
        <end position="183"/>
    </location>
</feature>
<keyword evidence="4" id="KW-0812">Transmembrane</keyword>
<dbReference type="Pfam" id="PF07730">
    <property type="entry name" value="HisKA_3"/>
    <property type="match status" value="1"/>
</dbReference>
<evidence type="ECO:0000256" key="2">
    <source>
        <dbReference type="ARBA" id="ARBA00022777"/>
    </source>
</evidence>
<comment type="caution">
    <text evidence="6">The sequence shown here is derived from an EMBL/GenBank/DDBJ whole genome shotgun (WGS) entry which is preliminary data.</text>
</comment>